<evidence type="ECO:0000313" key="1">
    <source>
        <dbReference type="EMBL" id="CAB4121874.1"/>
    </source>
</evidence>
<gene>
    <name evidence="1" type="ORF">UFOVP20_19</name>
</gene>
<proteinExistence type="predicted"/>
<reference evidence="1" key="1">
    <citation type="submission" date="2020-04" db="EMBL/GenBank/DDBJ databases">
        <authorList>
            <person name="Chiriac C."/>
            <person name="Salcher M."/>
            <person name="Ghai R."/>
            <person name="Kavagutti S V."/>
        </authorList>
    </citation>
    <scope>NUCLEOTIDE SEQUENCE</scope>
</reference>
<organism evidence="1">
    <name type="scientific">uncultured Caudovirales phage</name>
    <dbReference type="NCBI Taxonomy" id="2100421"/>
    <lineage>
        <taxon>Viruses</taxon>
        <taxon>Duplodnaviria</taxon>
        <taxon>Heunggongvirae</taxon>
        <taxon>Uroviricota</taxon>
        <taxon>Caudoviricetes</taxon>
        <taxon>Peduoviridae</taxon>
        <taxon>Maltschvirus</taxon>
        <taxon>Maltschvirus maltsch</taxon>
    </lineage>
</organism>
<dbReference type="EMBL" id="LR796156">
    <property type="protein sequence ID" value="CAB4121874.1"/>
    <property type="molecule type" value="Genomic_DNA"/>
</dbReference>
<sequence>MKAALITEEQIKAIQDALSVVEGSLIARGVLDIMKSLKVQEPVAWGVESESGDIIDCITPAMYLNQPGDYAIPLYALGDEK</sequence>
<protein>
    <submittedName>
        <fullName evidence="1">Uncharacterized protein</fullName>
    </submittedName>
</protein>
<name>A0A6J5KIF0_9CAUD</name>
<accession>A0A6J5KIF0</accession>